<evidence type="ECO:0000313" key="6">
    <source>
        <dbReference type="EMBL" id="EME49893.1"/>
    </source>
</evidence>
<dbReference type="PROSITE" id="PS50896">
    <property type="entry name" value="LISH"/>
    <property type="match status" value="1"/>
</dbReference>
<dbReference type="Gene3D" id="1.20.960.30">
    <property type="match status" value="1"/>
</dbReference>
<dbReference type="InterPro" id="IPR015943">
    <property type="entry name" value="WD40/YVTN_repeat-like_dom_sf"/>
</dbReference>
<reference evidence="7" key="1">
    <citation type="journal article" date="2012" name="PLoS Genet.">
        <title>The genomes of the fungal plant pathogens Cladosporium fulvum and Dothistroma septosporum reveal adaptation to different hosts and lifestyles but also signatures of common ancestry.</title>
        <authorList>
            <person name="de Wit P.J.G.M."/>
            <person name="van der Burgt A."/>
            <person name="Oekmen B."/>
            <person name="Stergiopoulos I."/>
            <person name="Abd-Elsalam K.A."/>
            <person name="Aerts A.L."/>
            <person name="Bahkali A.H."/>
            <person name="Beenen H.G."/>
            <person name="Chettri P."/>
            <person name="Cox M.P."/>
            <person name="Datema E."/>
            <person name="de Vries R.P."/>
            <person name="Dhillon B."/>
            <person name="Ganley A.R."/>
            <person name="Griffiths S.A."/>
            <person name="Guo Y."/>
            <person name="Hamelin R.C."/>
            <person name="Henrissat B."/>
            <person name="Kabir M.S."/>
            <person name="Jashni M.K."/>
            <person name="Kema G."/>
            <person name="Klaubauf S."/>
            <person name="Lapidus A."/>
            <person name="Levasseur A."/>
            <person name="Lindquist E."/>
            <person name="Mehrabi R."/>
            <person name="Ohm R.A."/>
            <person name="Owen T.J."/>
            <person name="Salamov A."/>
            <person name="Schwelm A."/>
            <person name="Schijlen E."/>
            <person name="Sun H."/>
            <person name="van den Burg H.A."/>
            <person name="van Ham R.C.H.J."/>
            <person name="Zhang S."/>
            <person name="Goodwin S.B."/>
            <person name="Grigoriev I.V."/>
            <person name="Collemare J."/>
            <person name="Bradshaw R.E."/>
        </authorList>
    </citation>
    <scope>NUCLEOTIDE SEQUENCE [LARGE SCALE GENOMIC DNA]</scope>
    <source>
        <strain evidence="7">NZE10 / CBS 128990</strain>
    </source>
</reference>
<accession>N1Q3T7</accession>
<dbReference type="EMBL" id="KB446535">
    <property type="protein sequence ID" value="EME49893.1"/>
    <property type="molecule type" value="Genomic_DNA"/>
</dbReference>
<evidence type="ECO:0000256" key="4">
    <source>
        <dbReference type="ARBA" id="ARBA00023242"/>
    </source>
</evidence>
<dbReference type="PANTHER" id="PTHR22846">
    <property type="entry name" value="WD40 REPEAT PROTEIN"/>
    <property type="match status" value="1"/>
</dbReference>
<dbReference type="OMA" id="QIWSVES"/>
<keyword evidence="7" id="KW-1185">Reference proteome</keyword>
<dbReference type="InterPro" id="IPR045183">
    <property type="entry name" value="Ebi-like"/>
</dbReference>
<dbReference type="GO" id="GO:0034967">
    <property type="term" value="C:Set3 complex"/>
    <property type="evidence" value="ECO:0007669"/>
    <property type="project" value="TreeGrafter"/>
</dbReference>
<dbReference type="STRING" id="675120.N1Q3T7"/>
<proteinExistence type="predicted"/>
<comment type="subcellular location">
    <subcellularLocation>
        <location evidence="1">Nucleus</location>
    </subcellularLocation>
</comment>
<dbReference type="InterPro" id="IPR036322">
    <property type="entry name" value="WD40_repeat_dom_sf"/>
</dbReference>
<dbReference type="Proteomes" id="UP000016933">
    <property type="component" value="Unassembled WGS sequence"/>
</dbReference>
<keyword evidence="4" id="KW-0539">Nucleus</keyword>
<gene>
    <name evidence="6" type="ORF">DOTSEDRAFT_68634</name>
</gene>
<dbReference type="OrthoDB" id="1367865at2759"/>
<name>N1Q3T7_DOTSN</name>
<dbReference type="SUPFAM" id="SSF50978">
    <property type="entry name" value="WD40 repeat-like"/>
    <property type="match status" value="1"/>
</dbReference>
<dbReference type="GO" id="GO:0003714">
    <property type="term" value="F:transcription corepressor activity"/>
    <property type="evidence" value="ECO:0007669"/>
    <property type="project" value="InterPro"/>
</dbReference>
<evidence type="ECO:0000313" key="7">
    <source>
        <dbReference type="Proteomes" id="UP000016933"/>
    </source>
</evidence>
<evidence type="ECO:0000256" key="2">
    <source>
        <dbReference type="ARBA" id="ARBA00022574"/>
    </source>
</evidence>
<dbReference type="PANTHER" id="PTHR22846:SF2">
    <property type="entry name" value="F-BOX-LIKE_WD REPEAT-CONTAINING PROTEIN EBI"/>
    <property type="match status" value="1"/>
</dbReference>
<evidence type="ECO:0000256" key="3">
    <source>
        <dbReference type="ARBA" id="ARBA00022737"/>
    </source>
</evidence>
<dbReference type="Gene3D" id="2.130.10.10">
    <property type="entry name" value="YVTN repeat-like/Quinoprotein amine dehydrogenase"/>
    <property type="match status" value="2"/>
</dbReference>
<feature type="region of interest" description="Disordered" evidence="5">
    <location>
        <begin position="126"/>
        <end position="215"/>
    </location>
</feature>
<protein>
    <submittedName>
        <fullName evidence="6">Uncharacterized protein</fullName>
    </submittedName>
</protein>
<sequence>MGLITSPEPRSAPLHASARTSDTPGPITKPSMSSAAAALHSDHVNLLIFRYLQESGFESAAHALASDWHRPRECRDPESYPFAHEVRRNELVSVIQEGLHHDALQARVRKAQRKYRWTNIDARESIERQDGRADNGAGARATSNNKRKGRPAAMRPPDDFPTPVHKRQRRSEVSEAHPNGDRDAMDVDAASADAEGEDDPDAVSPNVQSEPEQPEVMDRYDSMDIATQTEIKTAPKTSTMHWKLDKADAPIMHGSWNPSPNVDNARLLLVAAQSSCRYYSVPDLTNDIRQIESEDDDIVPEGSTVTASIWRPDGKAAAYACEYVRGEPEGEQAAVQMILERASEPESHHTCYPLGAPLIGPYGIVLNLCYSPDSRYLLAGRTREGGALLQIWKTRQPDFDAAKPVAWRLFDKQVLDVTWISNNTFVACGEEGLACKYQIDEAHGEAAEHVLSPLSDTPDIVMTGPSEMQGLISHNASIFEFHHTLDKLVIDKRLSMGVFLSAASRVLILTSRLHDSLAKAESDSRIDVPQGLTSLAIAPCNEFEYDGTVASDAGKPSLLAGAFEDGTCIVYEIKKTDEGVLKCDEAAKLALQEGAAIALQWSPDGEHLAVANEELVQIWSVESFQPKNGVRHAADATVVWRPISEVDETLGESIGDDEKAAAEPSLSWSADGESLAFAANKQMAIIRFRPSLRMFAQETEQNGRPSP</sequence>
<evidence type="ECO:0000256" key="1">
    <source>
        <dbReference type="ARBA" id="ARBA00004123"/>
    </source>
</evidence>
<feature type="compositionally biased region" description="Basic and acidic residues" evidence="5">
    <location>
        <begin position="170"/>
        <end position="185"/>
    </location>
</feature>
<dbReference type="InterPro" id="IPR006594">
    <property type="entry name" value="LisH"/>
</dbReference>
<dbReference type="HOGENOM" id="CLU_018409_1_0_1"/>
<dbReference type="GO" id="GO:0006357">
    <property type="term" value="P:regulation of transcription by RNA polymerase II"/>
    <property type="evidence" value="ECO:0007669"/>
    <property type="project" value="TreeGrafter"/>
</dbReference>
<dbReference type="AlphaFoldDB" id="N1Q3T7"/>
<feature type="region of interest" description="Disordered" evidence="5">
    <location>
        <begin position="1"/>
        <end position="32"/>
    </location>
</feature>
<keyword evidence="3" id="KW-0677">Repeat</keyword>
<reference evidence="6 7" key="2">
    <citation type="journal article" date="2012" name="PLoS Pathog.">
        <title>Diverse lifestyles and strategies of plant pathogenesis encoded in the genomes of eighteen Dothideomycetes fungi.</title>
        <authorList>
            <person name="Ohm R.A."/>
            <person name="Feau N."/>
            <person name="Henrissat B."/>
            <person name="Schoch C.L."/>
            <person name="Horwitz B.A."/>
            <person name="Barry K.W."/>
            <person name="Condon B.J."/>
            <person name="Copeland A.C."/>
            <person name="Dhillon B."/>
            <person name="Glaser F."/>
            <person name="Hesse C.N."/>
            <person name="Kosti I."/>
            <person name="LaButti K."/>
            <person name="Lindquist E.A."/>
            <person name="Lucas S."/>
            <person name="Salamov A.A."/>
            <person name="Bradshaw R.E."/>
            <person name="Ciuffetti L."/>
            <person name="Hamelin R.C."/>
            <person name="Kema G.H.J."/>
            <person name="Lawrence C."/>
            <person name="Scott J.A."/>
            <person name="Spatafora J.W."/>
            <person name="Turgeon B.G."/>
            <person name="de Wit P.J.G.M."/>
            <person name="Zhong S."/>
            <person name="Goodwin S.B."/>
            <person name="Grigoriev I.V."/>
        </authorList>
    </citation>
    <scope>NUCLEOTIDE SEQUENCE [LARGE SCALE GENOMIC DNA]</scope>
    <source>
        <strain evidence="7">NZE10 / CBS 128990</strain>
    </source>
</reference>
<keyword evidence="2" id="KW-0853">WD repeat</keyword>
<organism evidence="6 7">
    <name type="scientific">Dothistroma septosporum (strain NZE10 / CBS 128990)</name>
    <name type="common">Red band needle blight fungus</name>
    <name type="synonym">Mycosphaerella pini</name>
    <dbReference type="NCBI Taxonomy" id="675120"/>
    <lineage>
        <taxon>Eukaryota</taxon>
        <taxon>Fungi</taxon>
        <taxon>Dikarya</taxon>
        <taxon>Ascomycota</taxon>
        <taxon>Pezizomycotina</taxon>
        <taxon>Dothideomycetes</taxon>
        <taxon>Dothideomycetidae</taxon>
        <taxon>Mycosphaerellales</taxon>
        <taxon>Mycosphaerellaceae</taxon>
        <taxon>Dothistroma</taxon>
    </lineage>
</organism>
<evidence type="ECO:0000256" key="5">
    <source>
        <dbReference type="SAM" id="MobiDB-lite"/>
    </source>
</evidence>
<dbReference type="eggNOG" id="KOG0273">
    <property type="taxonomic scope" value="Eukaryota"/>
</dbReference>